<evidence type="ECO:0000259" key="6">
    <source>
        <dbReference type="Pfam" id="PF04888"/>
    </source>
</evidence>
<reference evidence="7 8" key="1">
    <citation type="submission" date="2023-03" db="EMBL/GenBank/DDBJ databases">
        <authorList>
            <person name="Kaur S."/>
            <person name="Espinosa-Saiz D."/>
            <person name="Velazquez E."/>
            <person name="Menendez E."/>
            <person name="diCenzo G.C."/>
        </authorList>
    </citation>
    <scope>NUCLEOTIDE SEQUENCE [LARGE SCALE GENOMIC DNA]</scope>
    <source>
        <strain evidence="7 8">LMG 24692</strain>
        <plasmid evidence="7 8">unnamed</plasmid>
    </source>
</reference>
<comment type="subcellular location">
    <subcellularLocation>
        <location evidence="1">Host membrane</location>
    </subcellularLocation>
</comment>
<name>A0ABY8DLI2_9HYPH</name>
<keyword evidence="5" id="KW-0472">Membrane</keyword>
<sequence>MHNVSKMKAVGGTLLEAGMLTKIDASTSNSSTGFSKSGAELALPPVSGGSPASDAVPQLPPPRAFSAMELAAKFLSLTTKMADNDVAAGMKDVRHRSELQKQQNDRIARNIAAAAEKLRQAKKTSGLMRIFGWIAAALTVVAAVATGGVLAFTAAAVSVAMVAATEAGVIDKMTRAIATGLMEDQGVAQNQAKWWATFITVAVVLACSLATLGAGAGSGGWNAVTSIATKITGQSDKVAKIVMGSQRVATAARAGEGIASAAGASAGIASGVQQKQAVDAQAETLDIRKFLAKLAQLQEDEIARIQELSLGMKTMTQRVVDALEEQTRSASIVIRHIA</sequence>
<keyword evidence="5" id="KW-0812">Transmembrane</keyword>
<evidence type="ECO:0000256" key="4">
    <source>
        <dbReference type="ARBA" id="ARBA00035640"/>
    </source>
</evidence>
<keyword evidence="8" id="KW-1185">Reference proteome</keyword>
<evidence type="ECO:0000256" key="1">
    <source>
        <dbReference type="ARBA" id="ARBA00004551"/>
    </source>
</evidence>
<evidence type="ECO:0000313" key="7">
    <source>
        <dbReference type="EMBL" id="WEX91754.1"/>
    </source>
</evidence>
<protein>
    <submittedName>
        <fullName evidence="7">Type III secretion system translocon subunit SctE</fullName>
    </submittedName>
</protein>
<keyword evidence="5" id="KW-1133">Transmembrane helix</keyword>
<feature type="domain" description="Translocator protein BipB-like C-terminal" evidence="6">
    <location>
        <begin position="70"/>
        <end position="242"/>
    </location>
</feature>
<proteinExistence type="inferred from homology"/>
<geneLocation type="plasmid" evidence="7 8">
    <name>unnamed</name>
</geneLocation>
<comment type="similarity">
    <text evidence="4">Belongs to the SctE/SipB/YopB family.</text>
</comment>
<evidence type="ECO:0000256" key="2">
    <source>
        <dbReference type="ARBA" id="ARBA00022870"/>
    </source>
</evidence>
<evidence type="ECO:0000313" key="8">
    <source>
        <dbReference type="Proteomes" id="UP001229355"/>
    </source>
</evidence>
<keyword evidence="2" id="KW-1043">Host membrane</keyword>
<keyword evidence="7" id="KW-0614">Plasmid</keyword>
<dbReference type="InterPro" id="IPR006972">
    <property type="entry name" value="BipB-like_C"/>
</dbReference>
<dbReference type="RefSeq" id="WP_280663710.1">
    <property type="nucleotide sequence ID" value="NZ_CP120375.1"/>
</dbReference>
<feature type="transmembrane region" description="Helical" evidence="5">
    <location>
        <begin position="194"/>
        <end position="216"/>
    </location>
</feature>
<evidence type="ECO:0000256" key="5">
    <source>
        <dbReference type="SAM" id="Phobius"/>
    </source>
</evidence>
<dbReference type="Pfam" id="PF04888">
    <property type="entry name" value="SseC"/>
    <property type="match status" value="1"/>
</dbReference>
<organism evidence="7 8">
    <name type="scientific">Sinorhizobium garamanticum</name>
    <dbReference type="NCBI Taxonomy" id="680247"/>
    <lineage>
        <taxon>Bacteria</taxon>
        <taxon>Pseudomonadati</taxon>
        <taxon>Pseudomonadota</taxon>
        <taxon>Alphaproteobacteria</taxon>
        <taxon>Hyphomicrobiales</taxon>
        <taxon>Rhizobiaceae</taxon>
        <taxon>Sinorhizobium/Ensifer group</taxon>
        <taxon>Sinorhizobium</taxon>
    </lineage>
</organism>
<feature type="transmembrane region" description="Helical" evidence="5">
    <location>
        <begin position="130"/>
        <end position="163"/>
    </location>
</feature>
<gene>
    <name evidence="7" type="primary">sctE</name>
    <name evidence="7" type="ORF">PZN02_006069</name>
</gene>
<accession>A0ABY8DLI2</accession>
<keyword evidence="3" id="KW-0843">Virulence</keyword>
<evidence type="ECO:0000256" key="3">
    <source>
        <dbReference type="ARBA" id="ARBA00023026"/>
    </source>
</evidence>
<dbReference type="Proteomes" id="UP001229355">
    <property type="component" value="Plasmid unnamed"/>
</dbReference>
<dbReference type="EMBL" id="CP120375">
    <property type="protein sequence ID" value="WEX91754.1"/>
    <property type="molecule type" value="Genomic_DNA"/>
</dbReference>